<dbReference type="EMBL" id="JBGEHV010000030">
    <property type="protein sequence ID" value="MEY8041051.1"/>
    <property type="molecule type" value="Genomic_DNA"/>
</dbReference>
<protein>
    <submittedName>
        <fullName evidence="3">Pyroglutamyl peptidase</fullName>
    </submittedName>
</protein>
<feature type="signal peptide" evidence="2">
    <location>
        <begin position="1"/>
        <end position="25"/>
    </location>
</feature>
<evidence type="ECO:0000256" key="2">
    <source>
        <dbReference type="SAM" id="SignalP"/>
    </source>
</evidence>
<evidence type="ECO:0000313" key="4">
    <source>
        <dbReference type="Proteomes" id="UP001564626"/>
    </source>
</evidence>
<reference evidence="3 4" key="1">
    <citation type="submission" date="2024-08" db="EMBL/GenBank/DDBJ databases">
        <title>Genome mining of Saccharopolyspora cebuensis PGLac3 from Nigerian medicinal plant.</title>
        <authorList>
            <person name="Ezeobiora C.E."/>
            <person name="Igbokwe N.H."/>
            <person name="Amin D.H."/>
            <person name="Mendie U.E."/>
        </authorList>
    </citation>
    <scope>NUCLEOTIDE SEQUENCE [LARGE SCALE GENOMIC DNA]</scope>
    <source>
        <strain evidence="3 4">PGLac3</strain>
    </source>
</reference>
<evidence type="ECO:0000256" key="1">
    <source>
        <dbReference type="SAM" id="MobiDB-lite"/>
    </source>
</evidence>
<gene>
    <name evidence="3" type="ORF">AB8O55_16700</name>
</gene>
<dbReference type="SUPFAM" id="SSF53182">
    <property type="entry name" value="Pyrrolidone carboxyl peptidase (pyroglutamate aminopeptidase)"/>
    <property type="match status" value="1"/>
</dbReference>
<sequence>MRLGVRGVCAAAVFTLLASGFPATAGAVDSCFEPNAPTTVEQRRLDNDVAGEILRRSGFDRIAEKFQQELCGIDDHDDAKRFVRSEGKRLWETTVARAQGHLPAMGDLPADDDRPLYWARLHMTRSLARWQPGFELGPAERAELVASFERGSRGQNSVKAPAGVKRVLVSGFDPFQLDTDIRRSNPSGAVALALDGTVLDTPSGPARVETVMFPVLWEPFERGVVERTFLPHVRPGPEQVDLFATVSQGRPERFDIERWNGRWHEGIDNNRELRGNVITVPPELPTLDPPPEFVPTTQPYAEIVAADTGRFPVFDNTQVTEIPRGETEPVIRPDGPTPGSQARAGGGGSYLSNEVAYRTTLLRDAVGAEIPGGHVHTPILEFGPGNTTEITDPAFEANRRDINAQFRTILTVAVGAGTAGDPFQQSVTPRSSPLPPPSM</sequence>
<dbReference type="Gene3D" id="3.40.630.20">
    <property type="entry name" value="Peptidase C15, pyroglutamyl peptidase I-like"/>
    <property type="match status" value="1"/>
</dbReference>
<comment type="caution">
    <text evidence="3">The sequence shown here is derived from an EMBL/GenBank/DDBJ whole genome shotgun (WGS) entry which is preliminary data.</text>
</comment>
<keyword evidence="4" id="KW-1185">Reference proteome</keyword>
<feature type="region of interest" description="Disordered" evidence="1">
    <location>
        <begin position="326"/>
        <end position="348"/>
    </location>
</feature>
<accession>A0ABV4CML6</accession>
<proteinExistence type="predicted"/>
<dbReference type="Proteomes" id="UP001564626">
    <property type="component" value="Unassembled WGS sequence"/>
</dbReference>
<dbReference type="RefSeq" id="WP_345362598.1">
    <property type="nucleotide sequence ID" value="NZ_BAABII010000007.1"/>
</dbReference>
<name>A0ABV4CML6_9PSEU</name>
<organism evidence="3 4">
    <name type="scientific">Saccharopolyspora cebuensis</name>
    <dbReference type="NCBI Taxonomy" id="418759"/>
    <lineage>
        <taxon>Bacteria</taxon>
        <taxon>Bacillati</taxon>
        <taxon>Actinomycetota</taxon>
        <taxon>Actinomycetes</taxon>
        <taxon>Pseudonocardiales</taxon>
        <taxon>Pseudonocardiaceae</taxon>
        <taxon>Saccharopolyspora</taxon>
    </lineage>
</organism>
<feature type="region of interest" description="Disordered" evidence="1">
    <location>
        <begin position="419"/>
        <end position="439"/>
    </location>
</feature>
<feature type="chain" id="PRO_5046750787" evidence="2">
    <location>
        <begin position="26"/>
        <end position="439"/>
    </location>
</feature>
<keyword evidence="2" id="KW-0732">Signal</keyword>
<evidence type="ECO:0000313" key="3">
    <source>
        <dbReference type="EMBL" id="MEY8041051.1"/>
    </source>
</evidence>
<dbReference type="InterPro" id="IPR036440">
    <property type="entry name" value="Peptidase_C15-like_sf"/>
</dbReference>